<name>A0A2G6KB75_9ACTN</name>
<evidence type="ECO:0000313" key="2">
    <source>
        <dbReference type="Proteomes" id="UP000230914"/>
    </source>
</evidence>
<sequence length="351" mass="38518">MTTIPDLPGVISADEIVASAHHLASLQTESGMIPWWPGGHCDPWNHVESAMALDIAGLHDEAERAYGWLADIQRTDGAWHNYYVPDGAADDTVEDAKLDTNVCAYIGAGVWHHWRCTGDDRFVERIWPTVERALDWVLAQRRADGLPLWAVEVDAQPWDYALVAGTCSIQHSLRHAAEAGAAIGRARPEWIEAADQMAHLVRTRPEAFEPKTRWAMDWYYPVLTGVLADQAGRDRLADGWPTFAMEGLGVRCVSDEPWVTASETAEAALSYAAVGELDTATDLVAWTRPHRMTSGAYLTGLVYPDQVIFPADEHSSYTTAAVILAVDAITGASPASRLFAPAQDRSYQAVR</sequence>
<keyword evidence="1" id="KW-0808">Transferase</keyword>
<dbReference type="SUPFAM" id="SSF48208">
    <property type="entry name" value="Six-hairpin glycosidases"/>
    <property type="match status" value="1"/>
</dbReference>
<gene>
    <name evidence="1" type="ORF">CSA55_02655</name>
</gene>
<evidence type="ECO:0000313" key="1">
    <source>
        <dbReference type="EMBL" id="PIE32914.1"/>
    </source>
</evidence>
<dbReference type="GO" id="GO:0016740">
    <property type="term" value="F:transferase activity"/>
    <property type="evidence" value="ECO:0007669"/>
    <property type="project" value="UniProtKB-KW"/>
</dbReference>
<dbReference type="GO" id="GO:0005975">
    <property type="term" value="P:carbohydrate metabolic process"/>
    <property type="evidence" value="ECO:0007669"/>
    <property type="project" value="InterPro"/>
</dbReference>
<protein>
    <submittedName>
        <fullName evidence="1">Prenyltransferase</fullName>
    </submittedName>
</protein>
<comment type="caution">
    <text evidence="1">The sequence shown here is derived from an EMBL/GenBank/DDBJ whole genome shotgun (WGS) entry which is preliminary data.</text>
</comment>
<proteinExistence type="predicted"/>
<organism evidence="1 2">
    <name type="scientific">Ilumatobacter coccineus</name>
    <dbReference type="NCBI Taxonomy" id="467094"/>
    <lineage>
        <taxon>Bacteria</taxon>
        <taxon>Bacillati</taxon>
        <taxon>Actinomycetota</taxon>
        <taxon>Acidimicrobiia</taxon>
        <taxon>Acidimicrobiales</taxon>
        <taxon>Ilumatobacteraceae</taxon>
        <taxon>Ilumatobacter</taxon>
    </lineage>
</organism>
<dbReference type="InterPro" id="IPR008928">
    <property type="entry name" value="6-hairpin_glycosidase_sf"/>
</dbReference>
<accession>A0A2G6KB75</accession>
<dbReference type="Gene3D" id="1.50.10.10">
    <property type="match status" value="1"/>
</dbReference>
<dbReference type="EMBL" id="PDSL01000040">
    <property type="protein sequence ID" value="PIE32914.1"/>
    <property type="molecule type" value="Genomic_DNA"/>
</dbReference>
<reference evidence="1 2" key="1">
    <citation type="submission" date="2017-10" db="EMBL/GenBank/DDBJ databases">
        <title>Novel microbial diversity and functional potential in the marine mammal oral microbiome.</title>
        <authorList>
            <person name="Dudek N.K."/>
            <person name="Sun C.L."/>
            <person name="Burstein D."/>
            <person name="Kantor R.S."/>
            <person name="Aliaga Goltsman D.S."/>
            <person name="Bik E.M."/>
            <person name="Thomas B.C."/>
            <person name="Banfield J.F."/>
            <person name="Relman D.A."/>
        </authorList>
    </citation>
    <scope>NUCLEOTIDE SEQUENCE [LARGE SCALE GENOMIC DNA]</scope>
    <source>
        <strain evidence="1">DOLJORAL78_61_10</strain>
    </source>
</reference>
<dbReference type="AlphaFoldDB" id="A0A2G6KB75"/>
<dbReference type="InterPro" id="IPR012341">
    <property type="entry name" value="6hp_glycosidase-like_sf"/>
</dbReference>
<dbReference type="Proteomes" id="UP000230914">
    <property type="component" value="Unassembled WGS sequence"/>
</dbReference>